<dbReference type="EMBL" id="AAPJ01000001">
    <property type="protein sequence ID" value="EAS51186.1"/>
    <property type="molecule type" value="Genomic_DNA"/>
</dbReference>
<dbReference type="InterPro" id="IPR001279">
    <property type="entry name" value="Metallo-B-lactamas"/>
</dbReference>
<dbReference type="PANTHER" id="PTHR42978">
    <property type="entry name" value="QUORUM-QUENCHING LACTONASE YTNP-RELATED-RELATED"/>
    <property type="match status" value="1"/>
</dbReference>
<dbReference type="SMART" id="SM00849">
    <property type="entry name" value="Lactamase_B"/>
    <property type="match status" value="1"/>
</dbReference>
<evidence type="ECO:0000313" key="7">
    <source>
        <dbReference type="Proteomes" id="UP000000321"/>
    </source>
</evidence>
<evidence type="ECO:0000256" key="2">
    <source>
        <dbReference type="ARBA" id="ARBA00022723"/>
    </source>
</evidence>
<organism evidence="6 7">
    <name type="scientific">Aurantimonas manganoxydans (strain ATCC BAA-1229 / DSM 21871 / SI85-9A1)</name>
    <dbReference type="NCBI Taxonomy" id="287752"/>
    <lineage>
        <taxon>Bacteria</taxon>
        <taxon>Pseudomonadati</taxon>
        <taxon>Pseudomonadota</taxon>
        <taxon>Alphaproteobacteria</taxon>
        <taxon>Hyphomicrobiales</taxon>
        <taxon>Aurantimonadaceae</taxon>
        <taxon>Aurantimonas</taxon>
    </lineage>
</organism>
<dbReference type="Gene3D" id="3.60.15.10">
    <property type="entry name" value="Ribonuclease Z/Hydroxyacylglutathione hydrolase-like"/>
    <property type="match status" value="1"/>
</dbReference>
<feature type="domain" description="Metallo-beta-lactamase" evidence="5">
    <location>
        <begin position="74"/>
        <end position="278"/>
    </location>
</feature>
<comment type="similarity">
    <text evidence="1">Belongs to the metallo-beta-lactamase superfamily.</text>
</comment>
<evidence type="ECO:0000256" key="3">
    <source>
        <dbReference type="ARBA" id="ARBA00022801"/>
    </source>
</evidence>
<comment type="caution">
    <text evidence="6">The sequence shown here is derived from an EMBL/GenBank/DDBJ whole genome shotgun (WGS) entry which is preliminary data.</text>
</comment>
<dbReference type="AlphaFoldDB" id="Q1YN45"/>
<dbReference type="InterPro" id="IPR051013">
    <property type="entry name" value="MBL_superfamily_lactonases"/>
</dbReference>
<gene>
    <name evidence="6" type="ORF">SI859A1_01999</name>
</gene>
<protein>
    <submittedName>
        <fullName evidence="6">Putative soxG involved in sulfur oxidation</fullName>
    </submittedName>
</protein>
<dbReference type="GO" id="GO:0046872">
    <property type="term" value="F:metal ion binding"/>
    <property type="evidence" value="ECO:0007669"/>
    <property type="project" value="UniProtKB-KW"/>
</dbReference>
<dbReference type="InterPro" id="IPR006311">
    <property type="entry name" value="TAT_signal"/>
</dbReference>
<evidence type="ECO:0000259" key="5">
    <source>
        <dbReference type="SMART" id="SM00849"/>
    </source>
</evidence>
<dbReference type="CDD" id="cd07720">
    <property type="entry name" value="OPHC2-like_MBL-fold"/>
    <property type="match status" value="1"/>
</dbReference>
<dbReference type="BioCyc" id="AURANTIMONAS:SI859A1_01999-MONOMER"/>
<dbReference type="InterPro" id="IPR036866">
    <property type="entry name" value="RibonucZ/Hydroxyglut_hydro"/>
</dbReference>
<keyword evidence="3" id="KW-0378">Hydrolase</keyword>
<name>Q1YN45_AURMS</name>
<sequence>MITRRNLMVGGAALAGAIAAGGRVRAASPADPLATLSDGHLELPASFLLSGLPDEDRQELGLPATGEGAVLTPPCNLTLYRSGERLVLFDAGSGPNFMPSAGRLPDSLDAAGIDPGAITDVIFTHAHPDHIWGVLDDFDEIAFPEAAFHICRIEWDFWRSEAALTGLPEERQNFVVGARSRFDAIEERTTLFDAGSEPVTGVEAMAAFGHTPGHCAFVLHGLDAPAMVVGDAISNDPVSFARPDLPWGADQDAEMGAATRRRLLDRLAADRLRFVGFHLPQGGLGRVETDGTAYRFVPGA</sequence>
<proteinExistence type="inferred from homology"/>
<accession>Q1YN45</accession>
<dbReference type="Pfam" id="PF00753">
    <property type="entry name" value="Lactamase_B"/>
    <property type="match status" value="1"/>
</dbReference>
<dbReference type="PROSITE" id="PS51318">
    <property type="entry name" value="TAT"/>
    <property type="match status" value="1"/>
</dbReference>
<dbReference type="RefSeq" id="WP_009209828.1">
    <property type="nucleotide sequence ID" value="NZ_BBWP01000021.1"/>
</dbReference>
<dbReference type="HOGENOM" id="CLU_056519_0_0_5"/>
<keyword evidence="7" id="KW-1185">Reference proteome</keyword>
<evidence type="ECO:0000256" key="4">
    <source>
        <dbReference type="ARBA" id="ARBA00022833"/>
    </source>
</evidence>
<reference evidence="6 7" key="1">
    <citation type="journal article" date="2008" name="Appl. Environ. Microbiol.">
        <title>Genomic insights into Mn(II) oxidation by the marine alphaproteobacterium Aurantimonas sp. strain SI85-9A1.</title>
        <authorList>
            <person name="Dick G.J."/>
            <person name="Podell S."/>
            <person name="Johnson H.A."/>
            <person name="Rivera-Espinoza Y."/>
            <person name="Bernier-Latmani R."/>
            <person name="McCarthy J.K."/>
            <person name="Torpey J.W."/>
            <person name="Clement B.G."/>
            <person name="Gaasterland T."/>
            <person name="Tebo B.M."/>
        </authorList>
    </citation>
    <scope>NUCLEOTIDE SEQUENCE [LARGE SCALE GENOMIC DNA]</scope>
    <source>
        <strain evidence="6 7">SI85-9A1</strain>
    </source>
</reference>
<keyword evidence="4" id="KW-0862">Zinc</keyword>
<dbReference type="PANTHER" id="PTHR42978:SF6">
    <property type="entry name" value="QUORUM-QUENCHING LACTONASE YTNP-RELATED"/>
    <property type="match status" value="1"/>
</dbReference>
<dbReference type="SUPFAM" id="SSF56281">
    <property type="entry name" value="Metallo-hydrolase/oxidoreductase"/>
    <property type="match status" value="1"/>
</dbReference>
<dbReference type="GO" id="GO:0016787">
    <property type="term" value="F:hydrolase activity"/>
    <property type="evidence" value="ECO:0007669"/>
    <property type="project" value="UniProtKB-KW"/>
</dbReference>
<evidence type="ECO:0000256" key="1">
    <source>
        <dbReference type="ARBA" id="ARBA00007749"/>
    </source>
</evidence>
<dbReference type="Proteomes" id="UP000000321">
    <property type="component" value="Unassembled WGS sequence"/>
</dbReference>
<keyword evidence="2" id="KW-0479">Metal-binding</keyword>
<evidence type="ECO:0000313" key="6">
    <source>
        <dbReference type="EMBL" id="EAS51186.1"/>
    </source>
</evidence>